<dbReference type="AlphaFoldDB" id="A0A371DUX0"/>
<feature type="compositionally biased region" description="Basic and acidic residues" evidence="1">
    <location>
        <begin position="135"/>
        <end position="144"/>
    </location>
</feature>
<name>A0A371DUX0_9APHY</name>
<gene>
    <name evidence="2" type="ORF">OH76DRAFT_377624</name>
</gene>
<evidence type="ECO:0000313" key="3">
    <source>
        <dbReference type="Proteomes" id="UP000256964"/>
    </source>
</evidence>
<feature type="compositionally biased region" description="Gly residues" evidence="1">
    <location>
        <begin position="169"/>
        <end position="179"/>
    </location>
</feature>
<evidence type="ECO:0000313" key="2">
    <source>
        <dbReference type="EMBL" id="RDX56336.1"/>
    </source>
</evidence>
<evidence type="ECO:0000256" key="1">
    <source>
        <dbReference type="SAM" id="MobiDB-lite"/>
    </source>
</evidence>
<sequence>MTNPRLRHLRHLRHPPRSRSRPPGTTVSGLQSIARRASNPLETRRWRSFGSWSFVRHRSVIFCIVFDPLPVPLDPRHLAVFPLLPPRTPDHARSRPSFSCHLVARPPSLEFKPEFTEFRRFFFFKYASFLSRPEREASAEKEGIEGEDTEPPEGADKEQSDADVALETSGGGTEAGQGHDGLPECSRRVGAGTERRRRTLR</sequence>
<feature type="region of interest" description="Disordered" evidence="1">
    <location>
        <begin position="135"/>
        <end position="201"/>
    </location>
</feature>
<dbReference type="EMBL" id="KZ857380">
    <property type="protein sequence ID" value="RDX56336.1"/>
    <property type="molecule type" value="Genomic_DNA"/>
</dbReference>
<accession>A0A371DUX0</accession>
<proteinExistence type="predicted"/>
<protein>
    <submittedName>
        <fullName evidence="2">Uncharacterized protein</fullName>
    </submittedName>
</protein>
<organism evidence="2 3">
    <name type="scientific">Lentinus brumalis</name>
    <dbReference type="NCBI Taxonomy" id="2498619"/>
    <lineage>
        <taxon>Eukaryota</taxon>
        <taxon>Fungi</taxon>
        <taxon>Dikarya</taxon>
        <taxon>Basidiomycota</taxon>
        <taxon>Agaricomycotina</taxon>
        <taxon>Agaricomycetes</taxon>
        <taxon>Polyporales</taxon>
        <taxon>Polyporaceae</taxon>
        <taxon>Lentinus</taxon>
    </lineage>
</organism>
<feature type="compositionally biased region" description="Basic residues" evidence="1">
    <location>
        <begin position="1"/>
        <end position="20"/>
    </location>
</feature>
<dbReference type="Proteomes" id="UP000256964">
    <property type="component" value="Unassembled WGS sequence"/>
</dbReference>
<reference evidence="2 3" key="1">
    <citation type="journal article" date="2018" name="Biotechnol. Biofuels">
        <title>Integrative visual omics of the white-rot fungus Polyporus brumalis exposes the biotechnological potential of its oxidative enzymes for delignifying raw plant biomass.</title>
        <authorList>
            <person name="Miyauchi S."/>
            <person name="Rancon A."/>
            <person name="Drula E."/>
            <person name="Hage H."/>
            <person name="Chaduli D."/>
            <person name="Favel A."/>
            <person name="Grisel S."/>
            <person name="Henrissat B."/>
            <person name="Herpoel-Gimbert I."/>
            <person name="Ruiz-Duenas F.J."/>
            <person name="Chevret D."/>
            <person name="Hainaut M."/>
            <person name="Lin J."/>
            <person name="Wang M."/>
            <person name="Pangilinan J."/>
            <person name="Lipzen A."/>
            <person name="Lesage-Meessen L."/>
            <person name="Navarro D."/>
            <person name="Riley R."/>
            <person name="Grigoriev I.V."/>
            <person name="Zhou S."/>
            <person name="Raouche S."/>
            <person name="Rosso M.N."/>
        </authorList>
    </citation>
    <scope>NUCLEOTIDE SEQUENCE [LARGE SCALE GENOMIC DNA]</scope>
    <source>
        <strain evidence="2 3">BRFM 1820</strain>
    </source>
</reference>
<keyword evidence="3" id="KW-1185">Reference proteome</keyword>
<feature type="region of interest" description="Disordered" evidence="1">
    <location>
        <begin position="1"/>
        <end position="29"/>
    </location>
</feature>